<dbReference type="Proteomes" id="UP000054279">
    <property type="component" value="Unassembled WGS sequence"/>
</dbReference>
<reference evidence="2 3" key="1">
    <citation type="submission" date="2014-06" db="EMBL/GenBank/DDBJ databases">
        <title>Evolutionary Origins and Diversification of the Mycorrhizal Mutualists.</title>
        <authorList>
            <consortium name="DOE Joint Genome Institute"/>
            <consortium name="Mycorrhizal Genomics Consortium"/>
            <person name="Kohler A."/>
            <person name="Kuo A."/>
            <person name="Nagy L.G."/>
            <person name="Floudas D."/>
            <person name="Copeland A."/>
            <person name="Barry K.W."/>
            <person name="Cichocki N."/>
            <person name="Veneault-Fourrey C."/>
            <person name="LaButti K."/>
            <person name="Lindquist E.A."/>
            <person name="Lipzen A."/>
            <person name="Lundell T."/>
            <person name="Morin E."/>
            <person name="Murat C."/>
            <person name="Riley R."/>
            <person name="Ohm R."/>
            <person name="Sun H."/>
            <person name="Tunlid A."/>
            <person name="Henrissat B."/>
            <person name="Grigoriev I.V."/>
            <person name="Hibbett D.S."/>
            <person name="Martin F."/>
        </authorList>
    </citation>
    <scope>NUCLEOTIDE SEQUENCE [LARGE SCALE GENOMIC DNA]</scope>
    <source>
        <strain evidence="2 3">SS14</strain>
    </source>
</reference>
<organism evidence="2 3">
    <name type="scientific">Sphaerobolus stellatus (strain SS14)</name>
    <dbReference type="NCBI Taxonomy" id="990650"/>
    <lineage>
        <taxon>Eukaryota</taxon>
        <taxon>Fungi</taxon>
        <taxon>Dikarya</taxon>
        <taxon>Basidiomycota</taxon>
        <taxon>Agaricomycotina</taxon>
        <taxon>Agaricomycetes</taxon>
        <taxon>Phallomycetidae</taxon>
        <taxon>Geastrales</taxon>
        <taxon>Sphaerobolaceae</taxon>
        <taxon>Sphaerobolus</taxon>
    </lineage>
</organism>
<keyword evidence="1" id="KW-0472">Membrane</keyword>
<dbReference type="OrthoDB" id="3361196at2759"/>
<evidence type="ECO:0000313" key="3">
    <source>
        <dbReference type="Proteomes" id="UP000054279"/>
    </source>
</evidence>
<dbReference type="EMBL" id="KN837188">
    <property type="protein sequence ID" value="KIJ35525.1"/>
    <property type="molecule type" value="Genomic_DNA"/>
</dbReference>
<name>A0A0C9VD73_SPHS4</name>
<evidence type="ECO:0000256" key="1">
    <source>
        <dbReference type="SAM" id="Phobius"/>
    </source>
</evidence>
<feature type="transmembrane region" description="Helical" evidence="1">
    <location>
        <begin position="150"/>
        <end position="169"/>
    </location>
</feature>
<gene>
    <name evidence="2" type="ORF">M422DRAFT_34654</name>
</gene>
<dbReference type="AlphaFoldDB" id="A0A0C9VD73"/>
<feature type="non-terminal residue" evidence="2">
    <location>
        <position position="1"/>
    </location>
</feature>
<dbReference type="HOGENOM" id="CLU_114237_1_0_1"/>
<keyword evidence="1" id="KW-0812">Transmembrane</keyword>
<evidence type="ECO:0000313" key="2">
    <source>
        <dbReference type="EMBL" id="KIJ35525.1"/>
    </source>
</evidence>
<accession>A0A0C9VD73</accession>
<keyword evidence="1" id="KW-1133">Transmembrane helix</keyword>
<protein>
    <submittedName>
        <fullName evidence="2">Unplaced genomic scaffold SPHSTscaffold_113, whole genome shotgun sequence</fullName>
    </submittedName>
</protein>
<keyword evidence="3" id="KW-1185">Reference proteome</keyword>
<proteinExistence type="predicted"/>
<sequence>RGEIDARIPSRTLAKRTDPTFPPSPPSCQICAQNFPSISSCAQAAPVLANFSSIIFNPAGFVAVIECSCTDTFQSAYPQCVDCFQQTNQTDVLVNDTASLPSILKGIQSICAISSTLLGNVTGADGEQVNGTPSSVPSPSATNAASSTHIAIFSSLLMAVALCLAGSAVSW</sequence>